<dbReference type="SUPFAM" id="SSF53448">
    <property type="entry name" value="Nucleotide-diphospho-sugar transferases"/>
    <property type="match status" value="2"/>
</dbReference>
<evidence type="ECO:0000313" key="11">
    <source>
        <dbReference type="Proteomes" id="UP000248168"/>
    </source>
</evidence>
<evidence type="ECO:0000256" key="1">
    <source>
        <dbReference type="ARBA" id="ARBA00004141"/>
    </source>
</evidence>
<name>A0A330L1G9_9BACT</name>
<evidence type="ECO:0000259" key="8">
    <source>
        <dbReference type="Pfam" id="PF13632"/>
    </source>
</evidence>
<dbReference type="GO" id="GO:0016758">
    <property type="term" value="F:hexosyltransferase activity"/>
    <property type="evidence" value="ECO:0007669"/>
    <property type="project" value="TreeGrafter"/>
</dbReference>
<feature type="transmembrane region" description="Helical" evidence="7">
    <location>
        <begin position="533"/>
        <end position="559"/>
    </location>
</feature>
<evidence type="ECO:0000256" key="7">
    <source>
        <dbReference type="SAM" id="Phobius"/>
    </source>
</evidence>
<comment type="subcellular location">
    <subcellularLocation>
        <location evidence="1">Membrane</location>
        <topology evidence="1">Multi-pass membrane protein</topology>
    </subcellularLocation>
</comment>
<evidence type="ECO:0000313" key="10">
    <source>
        <dbReference type="EMBL" id="SPP63464.1"/>
    </source>
</evidence>
<feature type="domain" description="N,N-dimethylformamidase beta subunit-like C-terminal" evidence="9">
    <location>
        <begin position="810"/>
        <end position="1203"/>
    </location>
</feature>
<organism evidence="10 11">
    <name type="scientific">Nitrospira lenta</name>
    <dbReference type="NCBI Taxonomy" id="1436998"/>
    <lineage>
        <taxon>Bacteria</taxon>
        <taxon>Pseudomonadati</taxon>
        <taxon>Nitrospirota</taxon>
        <taxon>Nitrospiria</taxon>
        <taxon>Nitrospirales</taxon>
        <taxon>Nitrospiraceae</taxon>
        <taxon>Nitrospira</taxon>
    </lineage>
</organism>
<evidence type="ECO:0000256" key="4">
    <source>
        <dbReference type="ARBA" id="ARBA00022692"/>
    </source>
</evidence>
<keyword evidence="6 7" id="KW-0472">Membrane</keyword>
<keyword evidence="11" id="KW-1185">Reference proteome</keyword>
<evidence type="ECO:0000256" key="6">
    <source>
        <dbReference type="ARBA" id="ARBA00023136"/>
    </source>
</evidence>
<evidence type="ECO:0000256" key="3">
    <source>
        <dbReference type="ARBA" id="ARBA00022679"/>
    </source>
</evidence>
<dbReference type="AlphaFoldDB" id="A0A330L1G9"/>
<feature type="domain" description="Glycosyltransferase 2-like" evidence="8">
    <location>
        <begin position="337"/>
        <end position="560"/>
    </location>
</feature>
<dbReference type="Pfam" id="PF13632">
    <property type="entry name" value="Glyco_trans_2_3"/>
    <property type="match status" value="1"/>
</dbReference>
<evidence type="ECO:0000259" key="9">
    <source>
        <dbReference type="Pfam" id="PF20254"/>
    </source>
</evidence>
<proteinExistence type="predicted"/>
<dbReference type="InterPro" id="IPR029044">
    <property type="entry name" value="Nucleotide-diphossugar_trans"/>
</dbReference>
<keyword evidence="4 7" id="KW-0812">Transmembrane</keyword>
<keyword evidence="3 10" id="KW-0808">Transferase</keyword>
<dbReference type="Pfam" id="PF20254">
    <property type="entry name" value="DMFA2_C"/>
    <property type="match status" value="1"/>
</dbReference>
<dbReference type="RefSeq" id="WP_181416590.1">
    <property type="nucleotide sequence ID" value="NZ_OUNR01000001.1"/>
</dbReference>
<dbReference type="InterPro" id="IPR046540">
    <property type="entry name" value="DMFA2_C"/>
</dbReference>
<accession>A0A330L1G9</accession>
<sequence>MTPSSIVRELRFTQVSLAVTATAAALLIWSTGTVATTALAHGQVGYLLEALLFGALAGFLVYGNLCYQLARLGQLKREAAFRLSALAPATPFDPLSAPALTVLVPSYKEELPVIRQTLLSAALQNYPNKRVVLLLDDPPAPKTRPDRAGLWAARNLPFELQALLNEPATHMARARAAFQARQANHTVAVSDECVWLSDCFRLATQWFETQAKHSPTETHTDIWFAEHVLSQSAESYREQSAQWFARRREPAPVSDGQLLEEIDAAYTELAARFQVEFDVFERKQYCNLSHEPNKAMNLNSYLGLMGRRVRPVVRQAGLALEETSSRAGSRLIPNTPYVITLDADSLLKSNYAGTLVRLMEQPDYARVAVAQTPYSAFPNAPGVLERTAGATTDIQYLVHQGFTYFGATFWVGANALLRTSALEEICLESTEGGHLVRRYIQDRTVIEDTESTVDLLAKGWSLHNHPERLAYSATPPDFGSLVIQRARWANGGLIILPKLLSFLRRTPKQARTVPQALLQIHYLTSLAFGPLSVLLLLAIPFSAELMTPWMFIAALPYFVLYTRDLANMGYRPFRDFVRVYALNLLLIPIHLTGAATSMRQAIAGIKIPFRRTPKISGRTRTAGLDLALQLGMALSSLALGLYYVAQARWMAGAFPLANAGLLIYGIRQFIGFAEMRQDLRLSLTETFSAMADRARRARARFMPGALAPLTPVIEWSKELLLPIRARFASRQILWSLLVALEVVSPALATGQSTAPLNAIQIENRKPGTSDWILAKPAQNHEIEGYASATSVNQGETIRFYVHSTAPTYRLTIYRMGWYGGLGARQISESMELPGHRQPAPAVDNDTGLIECRWEHPVVQTIPTGRQGENAWPSGYYLAKLTAEPTGEESYILFIVRDDQRPSAYLVQASVTTYQAYNNWGGRSLYSFNSPGGQAAKVSFDRPYAGSAIPAAASGTGAGDFLTSNSIPPGYPASPAGWEYNMVRWLEQEGYDVTYATNLDVHANPALLASHRAFLSIGHDEYWTWEMRRHIEQARDRGIHLGIFSSNTCYWQIRIEPSRVTGDPLRTMVAYKENTPRRDPFLSDQSPDNDYLATTRWRNAPVSRPEAGLLGTMYLEVENPVDSAYVIEEADAWMLAQTGLTKGSSLPGVAGYEVDGLSAASPAGTHIIARMPAGQLAGAVTLYRAASNALVFSSGSMQWSWGLDDFQAPHLRKSVLNPAVQQITRNVLARFTRAED</sequence>
<feature type="transmembrane region" description="Helical" evidence="7">
    <location>
        <begin position="579"/>
        <end position="602"/>
    </location>
</feature>
<dbReference type="InterPro" id="IPR001173">
    <property type="entry name" value="Glyco_trans_2-like"/>
</dbReference>
<evidence type="ECO:0000256" key="2">
    <source>
        <dbReference type="ARBA" id="ARBA00022676"/>
    </source>
</evidence>
<dbReference type="PANTHER" id="PTHR43867:SF2">
    <property type="entry name" value="CELLULOSE SYNTHASE CATALYTIC SUBUNIT A [UDP-FORMING]"/>
    <property type="match status" value="1"/>
</dbReference>
<dbReference type="Proteomes" id="UP000248168">
    <property type="component" value="Unassembled WGS sequence"/>
</dbReference>
<dbReference type="EMBL" id="OUNR01000001">
    <property type="protein sequence ID" value="SPP63464.1"/>
    <property type="molecule type" value="Genomic_DNA"/>
</dbReference>
<dbReference type="Gene3D" id="3.90.550.10">
    <property type="entry name" value="Spore Coat Polysaccharide Biosynthesis Protein SpsA, Chain A"/>
    <property type="match status" value="2"/>
</dbReference>
<protein>
    <submittedName>
        <fullName evidence="10">Glycosyltransferase family group 2 (Modular protein)</fullName>
    </submittedName>
</protein>
<reference evidence="11" key="1">
    <citation type="submission" date="2018-04" db="EMBL/GenBank/DDBJ databases">
        <authorList>
            <person name="Lucker S."/>
            <person name="Sakoula D."/>
        </authorList>
    </citation>
    <scope>NUCLEOTIDE SEQUENCE [LARGE SCALE GENOMIC DNA]</scope>
</reference>
<dbReference type="PANTHER" id="PTHR43867">
    <property type="entry name" value="CELLULOSE SYNTHASE CATALYTIC SUBUNIT A [UDP-FORMING]"/>
    <property type="match status" value="1"/>
</dbReference>
<evidence type="ECO:0000256" key="5">
    <source>
        <dbReference type="ARBA" id="ARBA00022989"/>
    </source>
</evidence>
<gene>
    <name evidence="10" type="ORF">NITLEN_10550</name>
</gene>
<dbReference type="InterPro" id="IPR050321">
    <property type="entry name" value="Glycosyltr_2/OpgH_subfam"/>
</dbReference>
<keyword evidence="5 7" id="KW-1133">Transmembrane helix</keyword>
<keyword evidence="2" id="KW-0328">Glycosyltransferase</keyword>
<dbReference type="GO" id="GO:0005886">
    <property type="term" value="C:plasma membrane"/>
    <property type="evidence" value="ECO:0007669"/>
    <property type="project" value="TreeGrafter"/>
</dbReference>
<feature type="transmembrane region" description="Helical" evidence="7">
    <location>
        <begin position="649"/>
        <end position="666"/>
    </location>
</feature>
<feature type="transmembrane region" description="Helical" evidence="7">
    <location>
        <begin position="623"/>
        <end position="643"/>
    </location>
</feature>
<feature type="transmembrane region" description="Helical" evidence="7">
    <location>
        <begin position="50"/>
        <end position="67"/>
    </location>
</feature>
<dbReference type="InParanoid" id="A0A330L1G9"/>